<accession>A0A919QK15</accession>
<protein>
    <recommendedName>
        <fullName evidence="4">HK97 gp10 family phage protein</fullName>
    </recommendedName>
</protein>
<evidence type="ECO:0000256" key="1">
    <source>
        <dbReference type="SAM" id="MobiDB-lite"/>
    </source>
</evidence>
<dbReference type="Proteomes" id="UP000640052">
    <property type="component" value="Unassembled WGS sequence"/>
</dbReference>
<comment type="caution">
    <text evidence="2">The sequence shown here is derived from an EMBL/GenBank/DDBJ whole genome shotgun (WGS) entry which is preliminary data.</text>
</comment>
<proteinExistence type="predicted"/>
<reference evidence="2" key="1">
    <citation type="submission" date="2021-01" db="EMBL/GenBank/DDBJ databases">
        <title>Whole genome shotgun sequence of Acrocarpospora phusangensis NBRC 108782.</title>
        <authorList>
            <person name="Komaki H."/>
            <person name="Tamura T."/>
        </authorList>
    </citation>
    <scope>NUCLEOTIDE SEQUENCE</scope>
    <source>
        <strain evidence="2">NBRC 108782</strain>
    </source>
</reference>
<dbReference type="AlphaFoldDB" id="A0A919QK15"/>
<sequence length="187" mass="20887">MGDPIYIAGTEELVALARRLKETGQKELHKELGKAVRKVSTPIVGDLKQAVKAIPVTGSRGRGSRARAEFDLDRMKKLTEKNALRAASRAGLRDTIARAIRSDLKLSGRSPGVKISVKSQMLPQDQRSLPKKLDSPNGWRHPVFGNRENWVNQNGRPWWMTTIKPHADKARDEILDAARQVVERAVQ</sequence>
<evidence type="ECO:0008006" key="4">
    <source>
        <dbReference type="Google" id="ProtNLM"/>
    </source>
</evidence>
<gene>
    <name evidence="2" type="ORF">Aph01nite_59220</name>
</gene>
<organism evidence="2 3">
    <name type="scientific">Acrocarpospora phusangensis</name>
    <dbReference type="NCBI Taxonomy" id="1070424"/>
    <lineage>
        <taxon>Bacteria</taxon>
        <taxon>Bacillati</taxon>
        <taxon>Actinomycetota</taxon>
        <taxon>Actinomycetes</taxon>
        <taxon>Streptosporangiales</taxon>
        <taxon>Streptosporangiaceae</taxon>
        <taxon>Acrocarpospora</taxon>
    </lineage>
</organism>
<dbReference type="RefSeq" id="WP_204044258.1">
    <property type="nucleotide sequence ID" value="NZ_BOOA01000059.1"/>
</dbReference>
<name>A0A919QK15_9ACTN</name>
<keyword evidence="3" id="KW-1185">Reference proteome</keyword>
<evidence type="ECO:0000313" key="2">
    <source>
        <dbReference type="EMBL" id="GIH27612.1"/>
    </source>
</evidence>
<feature type="region of interest" description="Disordered" evidence="1">
    <location>
        <begin position="120"/>
        <end position="141"/>
    </location>
</feature>
<dbReference type="EMBL" id="BOOA01000059">
    <property type="protein sequence ID" value="GIH27612.1"/>
    <property type="molecule type" value="Genomic_DNA"/>
</dbReference>
<evidence type="ECO:0000313" key="3">
    <source>
        <dbReference type="Proteomes" id="UP000640052"/>
    </source>
</evidence>